<evidence type="ECO:0000256" key="8">
    <source>
        <dbReference type="RuleBase" id="RU003905"/>
    </source>
</evidence>
<evidence type="ECO:0000313" key="10">
    <source>
        <dbReference type="EMBL" id="WRP14157.1"/>
    </source>
</evidence>
<reference evidence="11" key="1">
    <citation type="submission" date="2023-12" db="EMBL/GenBank/DDBJ databases">
        <title>Novel isolates from deep terrestrial aquifers shed light on the physiology and ecology of the class Limnochordia.</title>
        <authorList>
            <person name="Karnachuk O.V."/>
            <person name="Lukina A.P."/>
            <person name="Avakyan M.R."/>
            <person name="Kadnikov V."/>
            <person name="Begmatov S."/>
            <person name="Beletsky A.V."/>
            <person name="Mardanov A.V."/>
            <person name="Ravin N.V."/>
        </authorList>
    </citation>
    <scope>NUCLEOTIDE SEQUENCE [LARGE SCALE GENOMIC DNA]</scope>
    <source>
        <strain evidence="11">LN</strain>
    </source>
</reference>
<name>A0ABZ1BMX7_9FIRM</name>
<protein>
    <recommendedName>
        <fullName evidence="6 7">Large ribosomal subunit protein uL3</fullName>
    </recommendedName>
</protein>
<dbReference type="InterPro" id="IPR019926">
    <property type="entry name" value="Ribosomal_uL3_CS"/>
</dbReference>
<keyword evidence="11" id="KW-1185">Reference proteome</keyword>
<dbReference type="InterPro" id="IPR019927">
    <property type="entry name" value="Ribosomal_uL3_bac/org-type"/>
</dbReference>
<evidence type="ECO:0000256" key="7">
    <source>
        <dbReference type="HAMAP-Rule" id="MF_01325"/>
    </source>
</evidence>
<accession>A0ABZ1BMX7</accession>
<dbReference type="GO" id="GO:0005840">
    <property type="term" value="C:ribosome"/>
    <property type="evidence" value="ECO:0007669"/>
    <property type="project" value="UniProtKB-KW"/>
</dbReference>
<keyword evidence="3 7" id="KW-0694">RNA-binding</keyword>
<dbReference type="Gene3D" id="2.40.30.10">
    <property type="entry name" value="Translation factors"/>
    <property type="match status" value="1"/>
</dbReference>
<dbReference type="PANTHER" id="PTHR11229:SF16">
    <property type="entry name" value="LARGE RIBOSOMAL SUBUNIT PROTEIN UL3C"/>
    <property type="match status" value="1"/>
</dbReference>
<dbReference type="Pfam" id="PF00297">
    <property type="entry name" value="Ribosomal_L3"/>
    <property type="match status" value="1"/>
</dbReference>
<keyword evidence="5 7" id="KW-0687">Ribonucleoprotein</keyword>
<keyword evidence="4 7" id="KW-0689">Ribosomal protein</keyword>
<keyword evidence="2 7" id="KW-0699">rRNA-binding</keyword>
<evidence type="ECO:0000256" key="6">
    <source>
        <dbReference type="ARBA" id="ARBA00035243"/>
    </source>
</evidence>
<evidence type="ECO:0000256" key="4">
    <source>
        <dbReference type="ARBA" id="ARBA00022980"/>
    </source>
</evidence>
<dbReference type="InterPro" id="IPR000597">
    <property type="entry name" value="Ribosomal_uL3"/>
</dbReference>
<comment type="subunit">
    <text evidence="7 9">Part of the 50S ribosomal subunit. Forms a cluster with proteins L14 and L19.</text>
</comment>
<dbReference type="SUPFAM" id="SSF50447">
    <property type="entry name" value="Translation proteins"/>
    <property type="match status" value="1"/>
</dbReference>
<dbReference type="NCBIfam" id="TIGR03625">
    <property type="entry name" value="L3_bact"/>
    <property type="match status" value="1"/>
</dbReference>
<evidence type="ECO:0000256" key="9">
    <source>
        <dbReference type="RuleBase" id="RU003906"/>
    </source>
</evidence>
<gene>
    <name evidence="7 10" type="primary">rplC</name>
    <name evidence="10" type="ORF">VLY81_12120</name>
</gene>
<dbReference type="InterPro" id="IPR009000">
    <property type="entry name" value="Transl_B-barrel_sf"/>
</dbReference>
<dbReference type="EMBL" id="CP141614">
    <property type="protein sequence ID" value="WRP14157.1"/>
    <property type="molecule type" value="Genomic_DNA"/>
</dbReference>
<evidence type="ECO:0000256" key="2">
    <source>
        <dbReference type="ARBA" id="ARBA00022730"/>
    </source>
</evidence>
<evidence type="ECO:0000256" key="1">
    <source>
        <dbReference type="ARBA" id="ARBA00006540"/>
    </source>
</evidence>
<dbReference type="PROSITE" id="PS00474">
    <property type="entry name" value="RIBOSOMAL_L3"/>
    <property type="match status" value="1"/>
</dbReference>
<dbReference type="RefSeq" id="WP_324668457.1">
    <property type="nucleotide sequence ID" value="NZ_CP141614.1"/>
</dbReference>
<evidence type="ECO:0000256" key="3">
    <source>
        <dbReference type="ARBA" id="ARBA00022884"/>
    </source>
</evidence>
<evidence type="ECO:0000313" key="11">
    <source>
        <dbReference type="Proteomes" id="UP001333102"/>
    </source>
</evidence>
<comment type="function">
    <text evidence="7 9">One of the primary rRNA binding proteins, it binds directly near the 3'-end of the 23S rRNA, where it nucleates assembly of the 50S subunit.</text>
</comment>
<sequence>MAAKGILGRKLGMTQVFDGDGRAVGVTVIEAGPCIVVARRQPEKDGYAAVQLGYEAVPERKLTKPERGHLQAHGIRQTLRHLREFRFDAGEREGLAALEPGATVTVEQFAPGERVDVSALTRGKGFAGVIKRWGSRRGPMSHGSMYHRRVGTLGATGPQRVLKGKKMPGRLGRERVTIQALRVIGIDPERNLLLVHGAVPGAPGTLVEVRSSKLYSRRRYRREAKGR</sequence>
<organism evidence="10 11">
    <name type="scientific">Geochorda subterranea</name>
    <dbReference type="NCBI Taxonomy" id="3109564"/>
    <lineage>
        <taxon>Bacteria</taxon>
        <taxon>Bacillati</taxon>
        <taxon>Bacillota</taxon>
        <taxon>Limnochordia</taxon>
        <taxon>Limnochordales</taxon>
        <taxon>Geochordaceae</taxon>
        <taxon>Geochorda</taxon>
    </lineage>
</organism>
<dbReference type="PANTHER" id="PTHR11229">
    <property type="entry name" value="50S RIBOSOMAL PROTEIN L3"/>
    <property type="match status" value="1"/>
</dbReference>
<dbReference type="Gene3D" id="3.30.160.810">
    <property type="match status" value="1"/>
</dbReference>
<dbReference type="Proteomes" id="UP001333102">
    <property type="component" value="Chromosome"/>
</dbReference>
<evidence type="ECO:0000256" key="5">
    <source>
        <dbReference type="ARBA" id="ARBA00023274"/>
    </source>
</evidence>
<dbReference type="HAMAP" id="MF_01325_B">
    <property type="entry name" value="Ribosomal_uL3_B"/>
    <property type="match status" value="1"/>
</dbReference>
<comment type="similarity">
    <text evidence="1 7 8">Belongs to the universal ribosomal protein uL3 family.</text>
</comment>
<proteinExistence type="inferred from homology"/>